<name>A0AAJ5UCV5_9ENTR</name>
<keyword evidence="4" id="KW-1185">Reference proteome</keyword>
<dbReference type="GO" id="GO:0016070">
    <property type="term" value="P:RNA metabolic process"/>
    <property type="evidence" value="ECO:0007669"/>
    <property type="project" value="InterPro"/>
</dbReference>
<sequence length="146" mass="16484">MAEQNFKPESAIAKMESDESETSSENCELVRKKSANRSQRKSTTATSQPLARTEFYDRMRHDYIPLQGDWLSLAGFTPGMPVKIRVMPDCIVITTQNTRELYGCAEGLSVTYVNRQKMKLWLEGFPGGLNDTGDLPVYRREDGHCG</sequence>
<dbReference type="Proteomes" id="UP001210130">
    <property type="component" value="Chromosome"/>
</dbReference>
<dbReference type="GO" id="GO:0016788">
    <property type="term" value="F:hydrolase activity, acting on ester bonds"/>
    <property type="evidence" value="ECO:0007669"/>
    <property type="project" value="InterPro"/>
</dbReference>
<dbReference type="InterPro" id="IPR014944">
    <property type="entry name" value="Toxin_SymE-like"/>
</dbReference>
<evidence type="ECO:0000259" key="2">
    <source>
        <dbReference type="Pfam" id="PF08845"/>
    </source>
</evidence>
<gene>
    <name evidence="3" type="ORF">OR613_14240</name>
</gene>
<dbReference type="RefSeq" id="WP_131049766.1">
    <property type="nucleotide sequence ID" value="NZ_CP112887.1"/>
</dbReference>
<feature type="domain" description="Toxin SymE-like" evidence="2">
    <location>
        <begin position="60"/>
        <end position="95"/>
    </location>
</feature>
<dbReference type="GO" id="GO:0003723">
    <property type="term" value="F:RNA binding"/>
    <property type="evidence" value="ECO:0007669"/>
    <property type="project" value="InterPro"/>
</dbReference>
<dbReference type="AlphaFoldDB" id="A0AAJ5UCV5"/>
<proteinExistence type="predicted"/>
<protein>
    <submittedName>
        <fullName evidence="3">SymE family type I addiction module toxin</fullName>
    </submittedName>
</protein>
<dbReference type="EMBL" id="CP112887">
    <property type="protein sequence ID" value="WBW59210.1"/>
    <property type="molecule type" value="Genomic_DNA"/>
</dbReference>
<feature type="region of interest" description="Disordered" evidence="1">
    <location>
        <begin position="1"/>
        <end position="49"/>
    </location>
</feature>
<organism evidence="3 4">
    <name type="scientific">Klebsiella electrica</name>
    <dbReference type="NCBI Taxonomy" id="1259973"/>
    <lineage>
        <taxon>Bacteria</taxon>
        <taxon>Pseudomonadati</taxon>
        <taxon>Pseudomonadota</taxon>
        <taxon>Gammaproteobacteria</taxon>
        <taxon>Enterobacterales</taxon>
        <taxon>Enterobacteriaceae</taxon>
        <taxon>Klebsiella/Raoultella group</taxon>
        <taxon>Klebsiella</taxon>
    </lineage>
</organism>
<evidence type="ECO:0000313" key="3">
    <source>
        <dbReference type="EMBL" id="WBW59210.1"/>
    </source>
</evidence>
<dbReference type="Pfam" id="PF08845">
    <property type="entry name" value="SymE_toxin"/>
    <property type="match status" value="1"/>
</dbReference>
<accession>A0AAJ5UCV5</accession>
<evidence type="ECO:0000313" key="4">
    <source>
        <dbReference type="Proteomes" id="UP001210130"/>
    </source>
</evidence>
<reference evidence="3 4" key="1">
    <citation type="journal article" date="2023" name="Microbiol. Resour. Announc.">
        <title>Complete Genome Sequence of the First Colistin-Resistant Raoultella electrica Strain.</title>
        <authorList>
            <person name="Aldeia C."/>
            <person name="Campos-Madueno E.I."/>
            <person name="Sendi P."/>
            <person name="Endimiani A."/>
        </authorList>
    </citation>
    <scope>NUCLEOTIDE SEQUENCE [LARGE SCALE GENOMIC DNA]</scope>
    <source>
        <strain evidence="3 4">S2-IND-01-C</strain>
    </source>
</reference>
<dbReference type="GO" id="GO:0005737">
    <property type="term" value="C:cytoplasm"/>
    <property type="evidence" value="ECO:0007669"/>
    <property type="project" value="InterPro"/>
</dbReference>
<evidence type="ECO:0000256" key="1">
    <source>
        <dbReference type="SAM" id="MobiDB-lite"/>
    </source>
</evidence>